<keyword evidence="1" id="KW-0732">Signal</keyword>
<dbReference type="InterPro" id="IPR012854">
    <property type="entry name" value="Cu_amine_oxidase-like_N"/>
</dbReference>
<keyword evidence="4" id="KW-1185">Reference proteome</keyword>
<name>A0A1S6IZ16_9FIRM</name>
<dbReference type="InterPro" id="IPR036582">
    <property type="entry name" value="Mao_N_sf"/>
</dbReference>
<reference evidence="3 4" key="1">
    <citation type="journal article" date="2016" name="Int. J. Syst. Evol. Microbiol.">
        <title>Desulfotomaculum ferrireducens sp. nov., a moderately thermophilic sulfate-reducing and dissimilatory Fe(III)-reducing bacterium isolated from compost.</title>
        <authorList>
            <person name="Yang G."/>
            <person name="Guo J."/>
            <person name="Zhuang L."/>
            <person name="Yuan Y."/>
            <person name="Zhou S."/>
        </authorList>
    </citation>
    <scope>NUCLEOTIDE SEQUENCE [LARGE SCALE GENOMIC DNA]</scope>
    <source>
        <strain evidence="3 4">GSS09</strain>
    </source>
</reference>
<protein>
    <recommendedName>
        <fullName evidence="2">Copper amine oxidase-like N-terminal domain-containing protein</fullName>
    </recommendedName>
</protein>
<evidence type="ECO:0000259" key="2">
    <source>
        <dbReference type="Pfam" id="PF07833"/>
    </source>
</evidence>
<dbReference type="Gene3D" id="3.30.457.10">
    <property type="entry name" value="Copper amine oxidase-like, N-terminal domain"/>
    <property type="match status" value="1"/>
</dbReference>
<sequence length="349" mass="39429">MRLYAKFFLLVFCLLAVPSLVYADSPVTSTPFSEAYLDEPMVEQAKAEGHMTKEIADYLSNTDNPLALKAAVINALYNQTEWQEKNLAEIYAEFVYNKSIEELAPDTLKGEELYCLGYLILLDNYLTPSKALPYLEAAQKKMADSFTVSITLALARAQESLLNQGEDIWPITQEVLDDPTLNQDMKPEAVEIIRSYMSLYQDTAEQQSAEAQIQAREMRDIIDVITGKETTVNVYINGTKINYDVAPILDNKTNRTLVPFRKTFETLGAMVWYEDSTNSVYATKGQTLLRLPVGENKAYINGQLVILDVATRIKDKRTMVPLRFISQALGYQVTSLPEGELINVHIYDR</sequence>
<dbReference type="OrthoDB" id="268113at2"/>
<organism evidence="3 4">
    <name type="scientific">Desulforamulus ferrireducens</name>
    <dbReference type="NCBI Taxonomy" id="1833852"/>
    <lineage>
        <taxon>Bacteria</taxon>
        <taxon>Bacillati</taxon>
        <taxon>Bacillota</taxon>
        <taxon>Clostridia</taxon>
        <taxon>Eubacteriales</taxon>
        <taxon>Peptococcaceae</taxon>
        <taxon>Desulforamulus</taxon>
    </lineage>
</organism>
<gene>
    <name evidence="3" type="ORF">B0537_13600</name>
</gene>
<evidence type="ECO:0000313" key="3">
    <source>
        <dbReference type="EMBL" id="AQS60015.1"/>
    </source>
</evidence>
<proteinExistence type="predicted"/>
<dbReference type="Proteomes" id="UP000189464">
    <property type="component" value="Chromosome"/>
</dbReference>
<accession>A0A1S6IZ16</accession>
<evidence type="ECO:0000313" key="4">
    <source>
        <dbReference type="Proteomes" id="UP000189464"/>
    </source>
</evidence>
<dbReference type="KEGG" id="dfg:B0537_13600"/>
<dbReference type="STRING" id="1833852.B0537_13600"/>
<feature type="signal peptide" evidence="1">
    <location>
        <begin position="1"/>
        <end position="23"/>
    </location>
</feature>
<feature type="domain" description="Copper amine oxidase-like N-terminal" evidence="2">
    <location>
        <begin position="235"/>
        <end position="334"/>
    </location>
</feature>
<dbReference type="Pfam" id="PF07833">
    <property type="entry name" value="Cu_amine_oxidN1"/>
    <property type="match status" value="1"/>
</dbReference>
<feature type="chain" id="PRO_5012571493" description="Copper amine oxidase-like N-terminal domain-containing protein" evidence="1">
    <location>
        <begin position="24"/>
        <end position="349"/>
    </location>
</feature>
<dbReference type="EMBL" id="CP019698">
    <property type="protein sequence ID" value="AQS60015.1"/>
    <property type="molecule type" value="Genomic_DNA"/>
</dbReference>
<evidence type="ECO:0000256" key="1">
    <source>
        <dbReference type="SAM" id="SignalP"/>
    </source>
</evidence>
<dbReference type="AlphaFoldDB" id="A0A1S6IZ16"/>
<dbReference type="SUPFAM" id="SSF55383">
    <property type="entry name" value="Copper amine oxidase, domain N"/>
    <property type="match status" value="1"/>
</dbReference>
<dbReference type="RefSeq" id="WP_077715058.1">
    <property type="nucleotide sequence ID" value="NZ_CP019698.1"/>
</dbReference>